<evidence type="ECO:0008006" key="4">
    <source>
        <dbReference type="Google" id="ProtNLM"/>
    </source>
</evidence>
<keyword evidence="3" id="KW-1185">Reference proteome</keyword>
<dbReference type="Proteomes" id="UP001314263">
    <property type="component" value="Unassembled WGS sequence"/>
</dbReference>
<protein>
    <recommendedName>
        <fullName evidence="4">Trafficking protein particle complex subunit 6B</fullName>
    </recommendedName>
</protein>
<dbReference type="AlphaFoldDB" id="A0AAV1I2X4"/>
<sequence>MALVKGRHCSESCMELLALEMVHHYQSQTRLPAAAAIEAIGFRVGRQLAERYTANRARTGEPLEVIKFICKEFWVAAFRKQVDNLRTNHRGTFVLKDLSFRWLAKLSVDPVPPGTALQNGAPPVHPAAEAARDYLVLPCALIRGALVHLGVECTVTADPNALPACDFTITIKPR</sequence>
<reference evidence="2 3" key="1">
    <citation type="submission" date="2023-10" db="EMBL/GenBank/DDBJ databases">
        <authorList>
            <person name="Maclean D."/>
            <person name="Macfadyen A."/>
        </authorList>
    </citation>
    <scope>NUCLEOTIDE SEQUENCE [LARGE SCALE GENOMIC DNA]</scope>
</reference>
<evidence type="ECO:0000313" key="2">
    <source>
        <dbReference type="EMBL" id="CAK0780027.1"/>
    </source>
</evidence>
<dbReference type="EMBL" id="CAUYUE010000006">
    <property type="protein sequence ID" value="CAK0780027.1"/>
    <property type="molecule type" value="Genomic_DNA"/>
</dbReference>
<dbReference type="GO" id="GO:0030008">
    <property type="term" value="C:TRAPP complex"/>
    <property type="evidence" value="ECO:0007669"/>
    <property type="project" value="TreeGrafter"/>
</dbReference>
<dbReference type="CDD" id="cd14944">
    <property type="entry name" value="TRAPPC6A_Trs33"/>
    <property type="match status" value="1"/>
</dbReference>
<dbReference type="PANTHER" id="PTHR12817:SF0">
    <property type="entry name" value="GEO08327P1"/>
    <property type="match status" value="1"/>
</dbReference>
<dbReference type="InterPro" id="IPR024096">
    <property type="entry name" value="NO_sig/Golgi_transp_ligand-bd"/>
</dbReference>
<dbReference type="FunFam" id="3.30.1380.20:FF:000008">
    <property type="entry name" value="trafficking protein particle complex subunit 6B"/>
    <property type="match status" value="1"/>
</dbReference>
<dbReference type="GO" id="GO:0005801">
    <property type="term" value="C:cis-Golgi network"/>
    <property type="evidence" value="ECO:0007669"/>
    <property type="project" value="TreeGrafter"/>
</dbReference>
<evidence type="ECO:0000313" key="3">
    <source>
        <dbReference type="Proteomes" id="UP001314263"/>
    </source>
</evidence>
<organism evidence="2 3">
    <name type="scientific">Coccomyxa viridis</name>
    <dbReference type="NCBI Taxonomy" id="1274662"/>
    <lineage>
        <taxon>Eukaryota</taxon>
        <taxon>Viridiplantae</taxon>
        <taxon>Chlorophyta</taxon>
        <taxon>core chlorophytes</taxon>
        <taxon>Trebouxiophyceae</taxon>
        <taxon>Trebouxiophyceae incertae sedis</taxon>
        <taxon>Coccomyxaceae</taxon>
        <taxon>Coccomyxa</taxon>
    </lineage>
</organism>
<name>A0AAV1I2X4_9CHLO</name>
<gene>
    <name evidence="2" type="ORF">CVIRNUC_004917</name>
</gene>
<proteinExistence type="inferred from homology"/>
<dbReference type="PANTHER" id="PTHR12817">
    <property type="entry name" value="TRAFFICKING PROTEIN PARTICLE COMPLEX SUBUNIT 6B"/>
    <property type="match status" value="1"/>
</dbReference>
<comment type="similarity">
    <text evidence="1">Belongs to the TRAPP small subunits family. BET3 subfamily.</text>
</comment>
<dbReference type="GO" id="GO:0005802">
    <property type="term" value="C:trans-Golgi network"/>
    <property type="evidence" value="ECO:0007669"/>
    <property type="project" value="TreeGrafter"/>
</dbReference>
<comment type="caution">
    <text evidence="2">The sequence shown here is derived from an EMBL/GenBank/DDBJ whole genome shotgun (WGS) entry which is preliminary data.</text>
</comment>
<dbReference type="Gene3D" id="3.30.1380.20">
    <property type="entry name" value="Trafficking protein particle complex subunit 3"/>
    <property type="match status" value="1"/>
</dbReference>
<dbReference type="InterPro" id="IPR007194">
    <property type="entry name" value="TRAPP_component"/>
</dbReference>
<dbReference type="GO" id="GO:0006888">
    <property type="term" value="P:endoplasmic reticulum to Golgi vesicle-mediated transport"/>
    <property type="evidence" value="ECO:0007669"/>
    <property type="project" value="TreeGrafter"/>
</dbReference>
<dbReference type="InterPro" id="IPR037992">
    <property type="entry name" value="TRAPPC6/Trs33"/>
</dbReference>
<evidence type="ECO:0000256" key="1">
    <source>
        <dbReference type="ARBA" id="ARBA00006218"/>
    </source>
</evidence>
<dbReference type="Pfam" id="PF04051">
    <property type="entry name" value="TRAPP"/>
    <property type="match status" value="1"/>
</dbReference>
<accession>A0AAV1I2X4</accession>
<dbReference type="SUPFAM" id="SSF111126">
    <property type="entry name" value="Ligand-binding domain in the NO signalling and Golgi transport"/>
    <property type="match status" value="1"/>
</dbReference>